<evidence type="ECO:0008006" key="3">
    <source>
        <dbReference type="Google" id="ProtNLM"/>
    </source>
</evidence>
<comment type="caution">
    <text evidence="1">The sequence shown here is derived from an EMBL/GenBank/DDBJ whole genome shotgun (WGS) entry which is preliminary data.</text>
</comment>
<protein>
    <recommendedName>
        <fullName evidence="3">Uracil DNA glycosylase superfamily protein</fullName>
    </recommendedName>
</protein>
<evidence type="ECO:0000313" key="1">
    <source>
        <dbReference type="EMBL" id="GGH80634.1"/>
    </source>
</evidence>
<name>A0A8J2ZVQ3_9BACL</name>
<dbReference type="AlphaFoldDB" id="A0A8J2ZVQ3"/>
<dbReference type="EMBL" id="BMFV01000011">
    <property type="protein sequence ID" value="GGH80634.1"/>
    <property type="molecule type" value="Genomic_DNA"/>
</dbReference>
<proteinExistence type="predicted"/>
<organism evidence="1 2">
    <name type="scientific">Pullulanibacillus pueri</name>
    <dbReference type="NCBI Taxonomy" id="1437324"/>
    <lineage>
        <taxon>Bacteria</taxon>
        <taxon>Bacillati</taxon>
        <taxon>Bacillota</taxon>
        <taxon>Bacilli</taxon>
        <taxon>Bacillales</taxon>
        <taxon>Sporolactobacillaceae</taxon>
        <taxon>Pullulanibacillus</taxon>
    </lineage>
</organism>
<gene>
    <name evidence="1" type="primary">yoxB</name>
    <name evidence="1" type="ORF">GCM10007096_17330</name>
</gene>
<evidence type="ECO:0000313" key="2">
    <source>
        <dbReference type="Proteomes" id="UP000656813"/>
    </source>
</evidence>
<keyword evidence="2" id="KW-1185">Reference proteome</keyword>
<dbReference type="RefSeq" id="WP_188497009.1">
    <property type="nucleotide sequence ID" value="NZ_BMFV01000011.1"/>
</dbReference>
<sequence>MNTDDYLQHFLPYIKDLPEPNQLQRSDLIHPNFLIEKNGNLEMYFSPHNEFINSGAKLVIVGITPGWTQMKRAFQEAKQQLGEGASLDNIIKSSKLVARFAGPMRKHLIEMLDTCGVHEIFGLRSCHLLFDHACDLLHTTSVIKYPVFIKGKNYTGYSPKIEQSTLLKTYAYGAFPEELKKIKSKFLLVPLGKRVSAVISKLVENGEIPGDYCLFGFPHPSGANGHRLKQFAEAKDHLQSIVRAYSRQK</sequence>
<reference evidence="1" key="1">
    <citation type="journal article" date="2014" name="Int. J. Syst. Evol. Microbiol.">
        <title>Complete genome sequence of Corynebacterium casei LMG S-19264T (=DSM 44701T), isolated from a smear-ripened cheese.</title>
        <authorList>
            <consortium name="US DOE Joint Genome Institute (JGI-PGF)"/>
            <person name="Walter F."/>
            <person name="Albersmeier A."/>
            <person name="Kalinowski J."/>
            <person name="Ruckert C."/>
        </authorList>
    </citation>
    <scope>NUCLEOTIDE SEQUENCE</scope>
    <source>
        <strain evidence="1">CGMCC 1.12777</strain>
    </source>
</reference>
<reference evidence="1" key="2">
    <citation type="submission" date="2020-09" db="EMBL/GenBank/DDBJ databases">
        <authorList>
            <person name="Sun Q."/>
            <person name="Zhou Y."/>
        </authorList>
    </citation>
    <scope>NUCLEOTIDE SEQUENCE</scope>
    <source>
        <strain evidence="1">CGMCC 1.12777</strain>
    </source>
</reference>
<dbReference type="Proteomes" id="UP000656813">
    <property type="component" value="Unassembled WGS sequence"/>
</dbReference>
<accession>A0A8J2ZVQ3</accession>